<sequence length="265" mass="30133">MDMEVRDSSVVDDLNLQKLDSNVFFGPCEILTQPILLQYENIKFIIGVNISTEKIASFYTQYFRNSNSVIVNLCSPTTAATKKPTIGLYIQNNTILLQKLVGQYLQMGKKIKTSLTQARTDTIQSLPQFCNSNVLSDEPLVLYQAFNDLLVLFKSFSHFGNILVVSSHSYDCVLFKFLISRVMTYYPIATIRDSMQYMKAILNISISASDELDILNDKELQEFGQTQENLKRRQTSSAKRRCGNLPENSTMDNKIIMGTTKRGHF</sequence>
<evidence type="ECO:0000256" key="1">
    <source>
        <dbReference type="SAM" id="MobiDB-lite"/>
    </source>
</evidence>
<reference evidence="2" key="1">
    <citation type="journal article" date="2017" name="Nat. Genet.">
        <title>Contrasting evolutionary genome dynamics between domesticated and wild yeasts.</title>
        <authorList>
            <person name="Yue J.X."/>
            <person name="Li J."/>
            <person name="Aigrain L."/>
            <person name="Hallin J."/>
            <person name="Persson K."/>
            <person name="Oliver K."/>
            <person name="Bergstrom A."/>
            <person name="Coupland P."/>
            <person name="Warringer J."/>
            <person name="Lagomarsino M.C."/>
            <person name="Fischer G."/>
            <person name="Durbin R."/>
            <person name="Liti G."/>
        </authorList>
    </citation>
    <scope>NUCLEOTIDE SEQUENCE</scope>
    <source>
        <strain evidence="2">CBS432</strain>
    </source>
</reference>
<accession>A0A8B8UKN6</accession>
<dbReference type="RefSeq" id="XP_033764435.1">
    <property type="nucleotide sequence ID" value="XM_033908544.1"/>
</dbReference>
<dbReference type="AlphaFoldDB" id="A0A8B8UKN6"/>
<proteinExistence type="predicted"/>
<feature type="region of interest" description="Disordered" evidence="1">
    <location>
        <begin position="225"/>
        <end position="245"/>
    </location>
</feature>
<protein>
    <recommendedName>
        <fullName evidence="3">YAL037W-like protein</fullName>
    </recommendedName>
</protein>
<dbReference type="KEGG" id="spao:SPAR_A00270"/>
<reference evidence="2" key="4">
    <citation type="submission" date="2025-08" db="UniProtKB">
        <authorList>
            <consortium name="RefSeq"/>
        </authorList>
    </citation>
    <scope>IDENTIFICATION</scope>
    <source>
        <strain evidence="2">CBS432</strain>
    </source>
</reference>
<evidence type="ECO:0000313" key="2">
    <source>
        <dbReference type="RefSeq" id="XP_033764435.1"/>
    </source>
</evidence>
<organism evidence="2">
    <name type="scientific">Saccharomyces paradoxus</name>
    <name type="common">Yeast</name>
    <name type="synonym">Saccharomyces douglasii</name>
    <dbReference type="NCBI Taxonomy" id="27291"/>
    <lineage>
        <taxon>Eukaryota</taxon>
        <taxon>Fungi</taxon>
        <taxon>Dikarya</taxon>
        <taxon>Ascomycota</taxon>
        <taxon>Saccharomycotina</taxon>
        <taxon>Saccharomycetes</taxon>
        <taxon>Saccharomycetales</taxon>
        <taxon>Saccharomycetaceae</taxon>
        <taxon>Saccharomyces</taxon>
    </lineage>
</organism>
<dbReference type="GeneID" id="54628622"/>
<gene>
    <name evidence="2" type="ORF">SPAR_A00270</name>
</gene>
<reference evidence="2" key="2">
    <citation type="submission" date="2020-01" db="EMBL/GenBank/DDBJ databases">
        <title>Population-level Yeast Reference Genomes.</title>
        <authorList>
            <person name="Yue J.-X."/>
        </authorList>
    </citation>
    <scope>NUCLEOTIDE SEQUENCE</scope>
    <source>
        <strain evidence="2">CBS432</strain>
    </source>
</reference>
<evidence type="ECO:0008006" key="3">
    <source>
        <dbReference type="Google" id="ProtNLM"/>
    </source>
</evidence>
<reference evidence="2" key="3">
    <citation type="submission" date="2025-07" db="EMBL/GenBank/DDBJ databases">
        <authorList>
            <consortium name="NCBI Genome Project"/>
        </authorList>
    </citation>
    <scope>NUCLEOTIDE SEQUENCE</scope>
    <source>
        <strain evidence="2">CBS432</strain>
    </source>
</reference>
<name>A0A8B8UKN6_SACPA</name>
<feature type="compositionally biased region" description="Basic residues" evidence="1">
    <location>
        <begin position="232"/>
        <end position="242"/>
    </location>
</feature>
<dbReference type="OrthoDB" id="4069549at2759"/>
<dbReference type="VEuPathDB" id="FungiDB:SPAR_A00270"/>